<proteinExistence type="predicted"/>
<sequence>FDNQLHSMPKWGSVYLLDEEDKALIDAGPATSAGVVLDGIKKVGVRPEDIAYIIVTHIHLDHAGGAGVLLKDMPQARVVVHYKGAQHLVNPVRLVNSAIEAQGKEVTAKYGEVLPIEGHRVQAIHGGETIRLGEKQVLKFIDAPGHAPHELCIYEPRNGGLFVGDAVGIYVGENEILLPIHPPPQFDLELCLDTLEKLARLAPTRLYYTHFGISNKAQDNLQLAREKLQIWNDIIAKATKENALDDAG</sequence>
<feature type="non-terminal residue" evidence="2">
    <location>
        <position position="248"/>
    </location>
</feature>
<dbReference type="SUPFAM" id="SSF56281">
    <property type="entry name" value="Metallo-hydrolase/oxidoreductase"/>
    <property type="match status" value="1"/>
</dbReference>
<dbReference type="InterPro" id="IPR036866">
    <property type="entry name" value="RibonucZ/Hydroxyglut_hydro"/>
</dbReference>
<protein>
    <recommendedName>
        <fullName evidence="1">Metallo-beta-lactamase domain-containing protein</fullName>
    </recommendedName>
</protein>
<dbReference type="Gene3D" id="3.60.15.10">
    <property type="entry name" value="Ribonuclease Z/Hydroxyacylglutathione hydrolase-like"/>
    <property type="match status" value="1"/>
</dbReference>
<feature type="non-terminal residue" evidence="2">
    <location>
        <position position="1"/>
    </location>
</feature>
<dbReference type="PANTHER" id="PTHR42951">
    <property type="entry name" value="METALLO-BETA-LACTAMASE DOMAIN-CONTAINING"/>
    <property type="match status" value="1"/>
</dbReference>
<organism evidence="2">
    <name type="scientific">marine sediment metagenome</name>
    <dbReference type="NCBI Taxonomy" id="412755"/>
    <lineage>
        <taxon>unclassified sequences</taxon>
        <taxon>metagenomes</taxon>
        <taxon>ecological metagenomes</taxon>
    </lineage>
</organism>
<dbReference type="PANTHER" id="PTHR42951:SF22">
    <property type="entry name" value="METALLO BETA-LACTAMASE SUPERFAMILY LIPOPROTEIN"/>
    <property type="match status" value="1"/>
</dbReference>
<evidence type="ECO:0000259" key="1">
    <source>
        <dbReference type="SMART" id="SM00849"/>
    </source>
</evidence>
<dbReference type="AlphaFoldDB" id="X1U0K9"/>
<dbReference type="InterPro" id="IPR037482">
    <property type="entry name" value="ST1585_MBL-fold"/>
</dbReference>
<dbReference type="SMART" id="SM00849">
    <property type="entry name" value="Lactamase_B"/>
    <property type="match status" value="1"/>
</dbReference>
<accession>X1U0K9</accession>
<evidence type="ECO:0000313" key="2">
    <source>
        <dbReference type="EMBL" id="GAI85854.1"/>
    </source>
</evidence>
<dbReference type="CDD" id="cd07726">
    <property type="entry name" value="ST1585-like_MBL-fold"/>
    <property type="match status" value="1"/>
</dbReference>
<name>X1U0K9_9ZZZZ</name>
<comment type="caution">
    <text evidence="2">The sequence shown here is derived from an EMBL/GenBank/DDBJ whole genome shotgun (WGS) entry which is preliminary data.</text>
</comment>
<feature type="domain" description="Metallo-beta-lactamase" evidence="1">
    <location>
        <begin position="11"/>
        <end position="210"/>
    </location>
</feature>
<dbReference type="InterPro" id="IPR050855">
    <property type="entry name" value="NDM-1-like"/>
</dbReference>
<reference evidence="2" key="1">
    <citation type="journal article" date="2014" name="Front. Microbiol.">
        <title>High frequency of phylogenetically diverse reductive dehalogenase-homologous genes in deep subseafloor sedimentary metagenomes.</title>
        <authorList>
            <person name="Kawai M."/>
            <person name="Futagami T."/>
            <person name="Toyoda A."/>
            <person name="Takaki Y."/>
            <person name="Nishi S."/>
            <person name="Hori S."/>
            <person name="Arai W."/>
            <person name="Tsubouchi T."/>
            <person name="Morono Y."/>
            <person name="Uchiyama I."/>
            <person name="Ito T."/>
            <person name="Fujiyama A."/>
            <person name="Inagaki F."/>
            <person name="Takami H."/>
        </authorList>
    </citation>
    <scope>NUCLEOTIDE SEQUENCE</scope>
    <source>
        <strain evidence="2">Expedition CK06-06</strain>
    </source>
</reference>
<dbReference type="EMBL" id="BARW01011294">
    <property type="protein sequence ID" value="GAI85854.1"/>
    <property type="molecule type" value="Genomic_DNA"/>
</dbReference>
<dbReference type="Pfam" id="PF00753">
    <property type="entry name" value="Lactamase_B"/>
    <property type="match status" value="1"/>
</dbReference>
<dbReference type="InterPro" id="IPR001279">
    <property type="entry name" value="Metallo-B-lactamas"/>
</dbReference>
<gene>
    <name evidence="2" type="ORF">S12H4_21838</name>
</gene>